<dbReference type="KEGG" id="crs:FQB35_15410"/>
<keyword evidence="2" id="KW-1185">Reference proteome</keyword>
<sequence length="71" mass="8426">MELHRCKVKFHKGKIVCASEILCSDCPEKDKCEDIDIYVDSKYWGSKECMSHDSYRRKNKRIRQKSWGKIG</sequence>
<keyword evidence="1" id="KW-0614">Plasmid</keyword>
<dbReference type="Proteomes" id="UP000324646">
    <property type="component" value="Plasmid pCT01"/>
</dbReference>
<evidence type="ECO:0000313" key="2">
    <source>
        <dbReference type="Proteomes" id="UP000324646"/>
    </source>
</evidence>
<accession>A0A5C0SJU7</accession>
<geneLocation type="plasmid" evidence="2">
    <name>pct01</name>
</geneLocation>
<dbReference type="RefSeq" id="WP_148810886.1">
    <property type="nucleotide sequence ID" value="NZ_CP042244.1"/>
</dbReference>
<reference evidence="1 2" key="1">
    <citation type="submission" date="2019-07" db="EMBL/GenBank/DDBJ databases">
        <title>Complete genome of Crassaminicella thermophila SY095.</title>
        <authorList>
            <person name="Li X."/>
        </authorList>
    </citation>
    <scope>NUCLEOTIDE SEQUENCE [LARGE SCALE GENOMIC DNA]</scope>
    <source>
        <strain evidence="1 2">SY095</strain>
        <plasmid evidence="2">pct01</plasmid>
    </source>
</reference>
<proteinExistence type="predicted"/>
<dbReference type="OrthoDB" id="1954780at2"/>
<protein>
    <submittedName>
        <fullName evidence="1">Uncharacterized protein</fullName>
    </submittedName>
</protein>
<gene>
    <name evidence="1" type="ORF">FQB35_15410</name>
</gene>
<dbReference type="AlphaFoldDB" id="A0A5C0SJU7"/>
<dbReference type="EMBL" id="CP042244">
    <property type="protein sequence ID" value="QEK13714.1"/>
    <property type="molecule type" value="Genomic_DNA"/>
</dbReference>
<name>A0A5C0SJU7_CRATE</name>
<evidence type="ECO:0000313" key="1">
    <source>
        <dbReference type="EMBL" id="QEK13714.1"/>
    </source>
</evidence>
<organism evidence="1 2">
    <name type="scientific">Crassaminicella thermophila</name>
    <dbReference type="NCBI Taxonomy" id="2599308"/>
    <lineage>
        <taxon>Bacteria</taxon>
        <taxon>Bacillati</taxon>
        <taxon>Bacillota</taxon>
        <taxon>Clostridia</taxon>
        <taxon>Eubacteriales</taxon>
        <taxon>Clostridiaceae</taxon>
        <taxon>Crassaminicella</taxon>
    </lineage>
</organism>